<feature type="chain" id="PRO_5033980545" evidence="5">
    <location>
        <begin position="20"/>
        <end position="1449"/>
    </location>
</feature>
<accession>A0A8B7XGJ1</accession>
<keyword evidence="2" id="KW-0964">Secreted</keyword>
<feature type="region of interest" description="Disordered" evidence="4">
    <location>
        <begin position="515"/>
        <end position="548"/>
    </location>
</feature>
<comment type="subcellular location">
    <subcellularLocation>
        <location evidence="1">Secreted</location>
    </subcellularLocation>
</comment>
<feature type="region of interest" description="Disordered" evidence="4">
    <location>
        <begin position="1009"/>
        <end position="1071"/>
    </location>
</feature>
<dbReference type="InterPro" id="IPR020858">
    <property type="entry name" value="Serum_albumin-like"/>
</dbReference>
<dbReference type="KEGG" id="aplc:110973078"/>
<organism evidence="6 7">
    <name type="scientific">Acanthaster planci</name>
    <name type="common">Crown-of-thorns starfish</name>
    <dbReference type="NCBI Taxonomy" id="133434"/>
    <lineage>
        <taxon>Eukaryota</taxon>
        <taxon>Metazoa</taxon>
        <taxon>Echinodermata</taxon>
        <taxon>Eleutherozoa</taxon>
        <taxon>Asterozoa</taxon>
        <taxon>Asteroidea</taxon>
        <taxon>Valvatacea</taxon>
        <taxon>Valvatida</taxon>
        <taxon>Acanthasteridae</taxon>
        <taxon>Acanthaster</taxon>
    </lineage>
</organism>
<evidence type="ECO:0000313" key="7">
    <source>
        <dbReference type="RefSeq" id="XP_022079242.1"/>
    </source>
</evidence>
<feature type="compositionally biased region" description="Basic and acidic residues" evidence="4">
    <location>
        <begin position="1009"/>
        <end position="1035"/>
    </location>
</feature>
<dbReference type="GeneID" id="110973078"/>
<feature type="region of interest" description="Disordered" evidence="4">
    <location>
        <begin position="875"/>
        <end position="988"/>
    </location>
</feature>
<feature type="signal peptide" evidence="5">
    <location>
        <begin position="1"/>
        <end position="19"/>
    </location>
</feature>
<feature type="region of interest" description="Disordered" evidence="4">
    <location>
        <begin position="1385"/>
        <end position="1426"/>
    </location>
</feature>
<keyword evidence="6" id="KW-1185">Reference proteome</keyword>
<evidence type="ECO:0000256" key="5">
    <source>
        <dbReference type="SAM" id="SignalP"/>
    </source>
</evidence>
<dbReference type="Proteomes" id="UP000694845">
    <property type="component" value="Unplaced"/>
</dbReference>
<protein>
    <submittedName>
        <fullName evidence="7">Uncharacterized protein LOC110973078 isoform X1</fullName>
    </submittedName>
</protein>
<evidence type="ECO:0000256" key="3">
    <source>
        <dbReference type="ARBA" id="ARBA00022737"/>
    </source>
</evidence>
<sequence length="1449" mass="165248">MMLVKSILLCLSAIQTVQASSGLFLDECPVFTQRNTDSNDLGDVTGTPAYDLVASQVQFGYLPNQQYELRIEASNQARPFSRFILKSDNSDKTCEDVTLVPSSGNVRYLEDCPGVLVSDRPQQASNASFHWESPSCGCVIFRAIVFDDTTSQSTNLQLTVCPYSPDLDNYLNTLLHEIDPEGYNFTNERDSNFENEYDDGLFEDEDFDEGITDVNYSDKHPVVGDPKILCQEFQDLRGAGMSPLLRRRWWRCCKRAGGKLKRCIARTIPAYARTKLRVCSVCQAFKRKAMTSSPSEMSAMTTVFSAGSCCRIKRPNRQVRCFQKVKMQSIDKFCDGLIQAPFFLPKSVRKQFQQSGLSKTQYIHPCCADEGKYRYDCFSREHEEGAASQKNPLILTASPGERLCALAKRKEAKFPGLRSCCKVEDIHNKVMCLGRVVRAGFDDKCQRRQFWARKKSALGQGVIGKRITECCEATGEARFQCFVTSGDKLTTSQVQSEISVILRVTFGEKNAASHEVSSKKESYASESPPGTKESDVSGDAFAEPQDGTNEDKQFKFSLFSAEVKDAKSQNKRHCQEGGRDIRRTRHELRILNRLCGNRSTNTSNDEELDTRNHLVKCCAFSGRAQRMKCLRSARDEKYAATCRGELTPLAVRLGGAVGDDNPCCREEEREERSCCFKELLRTKEKLLDRRAPMLAHIESLTSDSRRQVEPTRMDRLCTAMEGLPKKDFNDTVFQCCRNEGKRRYRCLTQFSRAYVDKVCSGQDMDTAYQIGYLGEIRDLNLEHACCQLEGRERYRCVLSADKNHGEPNDINVQSRERTPKTLKHKRHRKRVGSWLSSAKREICKRVDEFYSEDLLQVLNVLQSALPPHHEVKEALGEEAKDQDIGEDSQDGQKERTKPRKWKPKTPSKKKTRNGGDHHSRDMNSEEESTDENRRLNNKDILGRDLDRTEMGDRVQEFSEDRVRERQGHKGKKGDRSKESRRGIKWLDTGHTRGEGRRWVKESWEGRDIDHEEEGTRQKGLDRLKSHYDRERESGRPARRQNRTSERYGSDESYYDTLGEPEEVDRKGPRRHGGRRRYFRWYERKNTTGSALFNDSSAVFGGLASCCQLDGRKFSSCLKTLQHTLLDRLCDPEIYIEMGNFSHTARKIDHCCLLQDKHRSKCFFKEKHYDDWEEEQPGPPDVVTWQEEIRFGADGETQKFAEDDDRSGHQNILKGKGAEGAKRARRSASWRVPGVTSGEWDRIPRLPNDKTRRRKHRRGKRARHHGLWSDRRIGAVCVNVVGSAALGAFGDFLDTDNSNVNSEEQGQHVTIQDVGESLRDCCVMVNEVERIDCVKRIRSRLADQKCTGIGKSGSGPQRRHLPFPASCCDVTDEDRYSCVNGERPRTTFHKKQSSRPRSDFEERSGDLWLAQAAPSADEKEPRHDIVDPVEFRSAVVFGSTDDRRGDSPRG</sequence>
<evidence type="ECO:0000256" key="4">
    <source>
        <dbReference type="SAM" id="MobiDB-lite"/>
    </source>
</evidence>
<gene>
    <name evidence="7" type="primary">LOC110973078</name>
</gene>
<feature type="region of interest" description="Disordered" evidence="4">
    <location>
        <begin position="805"/>
        <end position="828"/>
    </location>
</feature>
<feature type="compositionally biased region" description="Basic and acidic residues" evidence="4">
    <location>
        <begin position="1395"/>
        <end position="1404"/>
    </location>
</feature>
<keyword evidence="5" id="KW-0732">Signal</keyword>
<proteinExistence type="predicted"/>
<dbReference type="RefSeq" id="XP_022079242.1">
    <property type="nucleotide sequence ID" value="XM_022223550.1"/>
</dbReference>
<dbReference type="Gene3D" id="2.60.40.4060">
    <property type="entry name" value="Reeler domain"/>
    <property type="match status" value="1"/>
</dbReference>
<reference evidence="7" key="1">
    <citation type="submission" date="2025-08" db="UniProtKB">
        <authorList>
            <consortium name="RefSeq"/>
        </authorList>
    </citation>
    <scope>IDENTIFICATION</scope>
</reference>
<feature type="compositionally biased region" description="Basic residues" evidence="4">
    <location>
        <begin position="896"/>
        <end position="912"/>
    </location>
</feature>
<feature type="compositionally biased region" description="Basic and acidic residues" evidence="4">
    <location>
        <begin position="1415"/>
        <end position="1426"/>
    </location>
</feature>
<feature type="compositionally biased region" description="Basic residues" evidence="4">
    <location>
        <begin position="1250"/>
        <end position="1262"/>
    </location>
</feature>
<name>A0A8B7XGJ1_ACAPL</name>
<dbReference type="SUPFAM" id="SSF48552">
    <property type="entry name" value="Serum albumin-like"/>
    <property type="match status" value="1"/>
</dbReference>
<evidence type="ECO:0000256" key="1">
    <source>
        <dbReference type="ARBA" id="ARBA00004613"/>
    </source>
</evidence>
<keyword evidence="3" id="KW-0677">Repeat</keyword>
<feature type="compositionally biased region" description="Basic and acidic residues" evidence="4">
    <location>
        <begin position="913"/>
        <end position="923"/>
    </location>
</feature>
<dbReference type="InterPro" id="IPR042307">
    <property type="entry name" value="Reeler_sf"/>
</dbReference>
<feature type="compositionally biased region" description="Basic and acidic residues" evidence="4">
    <location>
        <begin position="930"/>
        <end position="981"/>
    </location>
</feature>
<feature type="compositionally biased region" description="Basic and acidic residues" evidence="4">
    <location>
        <begin position="1238"/>
        <end position="1249"/>
    </location>
</feature>
<feature type="region of interest" description="Disordered" evidence="4">
    <location>
        <begin position="1199"/>
        <end position="1262"/>
    </location>
</feature>
<dbReference type="GO" id="GO:0005615">
    <property type="term" value="C:extracellular space"/>
    <property type="evidence" value="ECO:0007669"/>
    <property type="project" value="InterPro"/>
</dbReference>
<evidence type="ECO:0000313" key="6">
    <source>
        <dbReference type="Proteomes" id="UP000694845"/>
    </source>
</evidence>
<evidence type="ECO:0000256" key="2">
    <source>
        <dbReference type="ARBA" id="ARBA00022525"/>
    </source>
</evidence>